<sequence>MALRAARKNYYGQRIQNADNKSKCAWNIVNKICGTSKKCCGIQIEGDPKQIVNDINQYFINSAPFVRTEALPNVNLRATQFVERRKLIQRVYNFYDFCKSIAE</sequence>
<reference evidence="1 2" key="1">
    <citation type="journal article" date="2008" name="Nature">
        <title>The genome of the model beetle and pest Tribolium castaneum.</title>
        <authorList>
            <consortium name="Tribolium Genome Sequencing Consortium"/>
            <person name="Richards S."/>
            <person name="Gibbs R.A."/>
            <person name="Weinstock G.M."/>
            <person name="Brown S.J."/>
            <person name="Denell R."/>
            <person name="Beeman R.W."/>
            <person name="Gibbs R."/>
            <person name="Beeman R.W."/>
            <person name="Brown S.J."/>
            <person name="Bucher G."/>
            <person name="Friedrich M."/>
            <person name="Grimmelikhuijzen C.J."/>
            <person name="Klingler M."/>
            <person name="Lorenzen M."/>
            <person name="Richards S."/>
            <person name="Roth S."/>
            <person name="Schroder R."/>
            <person name="Tautz D."/>
            <person name="Zdobnov E.M."/>
            <person name="Muzny D."/>
            <person name="Gibbs R.A."/>
            <person name="Weinstock G.M."/>
            <person name="Attaway T."/>
            <person name="Bell S."/>
            <person name="Buhay C.J."/>
            <person name="Chandrabose M.N."/>
            <person name="Chavez D."/>
            <person name="Clerk-Blankenburg K.P."/>
            <person name="Cree A."/>
            <person name="Dao M."/>
            <person name="Davis C."/>
            <person name="Chacko J."/>
            <person name="Dinh H."/>
            <person name="Dugan-Rocha S."/>
            <person name="Fowler G."/>
            <person name="Garner T.T."/>
            <person name="Garnes J."/>
            <person name="Gnirke A."/>
            <person name="Hawes A."/>
            <person name="Hernandez J."/>
            <person name="Hines S."/>
            <person name="Holder M."/>
            <person name="Hume J."/>
            <person name="Jhangiani S.N."/>
            <person name="Joshi V."/>
            <person name="Khan Z.M."/>
            <person name="Jackson L."/>
            <person name="Kovar C."/>
            <person name="Kowis A."/>
            <person name="Lee S."/>
            <person name="Lewis L.R."/>
            <person name="Margolis J."/>
            <person name="Morgan M."/>
            <person name="Nazareth L.V."/>
            <person name="Nguyen N."/>
            <person name="Okwuonu G."/>
            <person name="Parker D."/>
            <person name="Richards S."/>
            <person name="Ruiz S.J."/>
            <person name="Santibanez J."/>
            <person name="Savard J."/>
            <person name="Scherer S.E."/>
            <person name="Schneider B."/>
            <person name="Sodergren E."/>
            <person name="Tautz D."/>
            <person name="Vattahil S."/>
            <person name="Villasana D."/>
            <person name="White C.S."/>
            <person name="Wright R."/>
            <person name="Park Y."/>
            <person name="Beeman R.W."/>
            <person name="Lord J."/>
            <person name="Oppert B."/>
            <person name="Lorenzen M."/>
            <person name="Brown S."/>
            <person name="Wang L."/>
            <person name="Savard J."/>
            <person name="Tautz D."/>
            <person name="Richards S."/>
            <person name="Weinstock G."/>
            <person name="Gibbs R.A."/>
            <person name="Liu Y."/>
            <person name="Worley K."/>
            <person name="Weinstock G."/>
            <person name="Elsik C.G."/>
            <person name="Reese J.T."/>
            <person name="Elhaik E."/>
            <person name="Landan G."/>
            <person name="Graur D."/>
            <person name="Arensburger P."/>
            <person name="Atkinson P."/>
            <person name="Beeman R.W."/>
            <person name="Beidler J."/>
            <person name="Brown S.J."/>
            <person name="Demuth J.P."/>
            <person name="Drury D.W."/>
            <person name="Du Y.Z."/>
            <person name="Fujiwara H."/>
            <person name="Lorenzen M."/>
            <person name="Maselli V."/>
            <person name="Osanai M."/>
            <person name="Park Y."/>
            <person name="Robertson H.M."/>
            <person name="Tu Z."/>
            <person name="Wang J.J."/>
            <person name="Wang S."/>
            <person name="Richards S."/>
            <person name="Song H."/>
            <person name="Zhang L."/>
            <person name="Sodergren E."/>
            <person name="Werner D."/>
            <person name="Stanke M."/>
            <person name="Morgenstern B."/>
            <person name="Solovyev V."/>
            <person name="Kosarev P."/>
            <person name="Brown G."/>
            <person name="Chen H.C."/>
            <person name="Ermolaeva O."/>
            <person name="Hlavina W."/>
            <person name="Kapustin Y."/>
            <person name="Kiryutin B."/>
            <person name="Kitts P."/>
            <person name="Maglott D."/>
            <person name="Pruitt K."/>
            <person name="Sapojnikov V."/>
            <person name="Souvorov A."/>
            <person name="Mackey A.J."/>
            <person name="Waterhouse R.M."/>
            <person name="Wyder S."/>
            <person name="Zdobnov E.M."/>
            <person name="Zdobnov E.M."/>
            <person name="Wyder S."/>
            <person name="Kriventseva E.V."/>
            <person name="Kadowaki T."/>
            <person name="Bork P."/>
            <person name="Aranda M."/>
            <person name="Bao R."/>
            <person name="Beermann A."/>
            <person name="Berns N."/>
            <person name="Bolognesi R."/>
            <person name="Bonneton F."/>
            <person name="Bopp D."/>
            <person name="Brown S.J."/>
            <person name="Bucher G."/>
            <person name="Butts T."/>
            <person name="Chaumot A."/>
            <person name="Denell R.E."/>
            <person name="Ferrier D.E."/>
            <person name="Friedrich M."/>
            <person name="Gordon C.M."/>
            <person name="Jindra M."/>
            <person name="Klingler M."/>
            <person name="Lan Q."/>
            <person name="Lattorff H.M."/>
            <person name="Laudet V."/>
            <person name="von Levetsow C."/>
            <person name="Liu Z."/>
            <person name="Lutz R."/>
            <person name="Lynch J.A."/>
            <person name="da Fonseca R.N."/>
            <person name="Posnien N."/>
            <person name="Reuter R."/>
            <person name="Roth S."/>
            <person name="Savard J."/>
            <person name="Schinko J.B."/>
            <person name="Schmitt C."/>
            <person name="Schoppmeier M."/>
            <person name="Schroder R."/>
            <person name="Shippy T.D."/>
            <person name="Simonnet F."/>
            <person name="Marques-Souza H."/>
            <person name="Tautz D."/>
            <person name="Tomoyasu Y."/>
            <person name="Trauner J."/>
            <person name="Van der Zee M."/>
            <person name="Vervoort M."/>
            <person name="Wittkopp N."/>
            <person name="Wimmer E.A."/>
            <person name="Yang X."/>
            <person name="Jones A.K."/>
            <person name="Sattelle D.B."/>
            <person name="Ebert P.R."/>
            <person name="Nelson D."/>
            <person name="Scott J.G."/>
            <person name="Beeman R.W."/>
            <person name="Muthukrishnan S."/>
            <person name="Kramer K.J."/>
            <person name="Arakane Y."/>
            <person name="Beeman R.W."/>
            <person name="Zhu Q."/>
            <person name="Hogenkamp D."/>
            <person name="Dixit R."/>
            <person name="Oppert B."/>
            <person name="Jiang H."/>
            <person name="Zou Z."/>
            <person name="Marshall J."/>
            <person name="Elpidina E."/>
            <person name="Vinokurov K."/>
            <person name="Oppert C."/>
            <person name="Zou Z."/>
            <person name="Evans J."/>
            <person name="Lu Z."/>
            <person name="Zhao P."/>
            <person name="Sumathipala N."/>
            <person name="Altincicek B."/>
            <person name="Vilcinskas A."/>
            <person name="Williams M."/>
            <person name="Hultmark D."/>
            <person name="Hetru C."/>
            <person name="Jiang H."/>
            <person name="Grimmelikhuijzen C.J."/>
            <person name="Hauser F."/>
            <person name="Cazzamali G."/>
            <person name="Williamson M."/>
            <person name="Park Y."/>
            <person name="Li B."/>
            <person name="Tanaka Y."/>
            <person name="Predel R."/>
            <person name="Neupert S."/>
            <person name="Schachtner J."/>
            <person name="Verleyen P."/>
            <person name="Raible F."/>
            <person name="Bork P."/>
            <person name="Friedrich M."/>
            <person name="Walden K.K."/>
            <person name="Robertson H.M."/>
            <person name="Angeli S."/>
            <person name="Foret S."/>
            <person name="Bucher G."/>
            <person name="Schuetz S."/>
            <person name="Maleszka R."/>
            <person name="Wimmer E.A."/>
            <person name="Beeman R.W."/>
            <person name="Lorenzen M."/>
            <person name="Tomoyasu Y."/>
            <person name="Miller S.C."/>
            <person name="Grossmann D."/>
            <person name="Bucher G."/>
        </authorList>
    </citation>
    <scope>NUCLEOTIDE SEQUENCE [LARGE SCALE GENOMIC DNA]</scope>
    <source>
        <strain evidence="1 2">Georgia GA2</strain>
    </source>
</reference>
<dbReference type="EMBL" id="KQ971339">
    <property type="protein sequence ID" value="EFA01459.1"/>
    <property type="molecule type" value="Genomic_DNA"/>
</dbReference>
<keyword evidence="2" id="KW-1185">Reference proteome</keyword>
<dbReference type="InParanoid" id="D2A2U7"/>
<dbReference type="Proteomes" id="UP000007266">
    <property type="component" value="Linkage group 4"/>
</dbReference>
<evidence type="ECO:0000313" key="2">
    <source>
        <dbReference type="Proteomes" id="UP000007266"/>
    </source>
</evidence>
<gene>
    <name evidence="1" type="primary">GLEAN_07005</name>
    <name evidence="1" type="ORF">TcasGA2_TC007005</name>
</gene>
<dbReference type="STRING" id="7070.D2A2U7"/>
<evidence type="ECO:0000313" key="1">
    <source>
        <dbReference type="EMBL" id="EFA01459.1"/>
    </source>
</evidence>
<organism evidence="1 2">
    <name type="scientific">Tribolium castaneum</name>
    <name type="common">Red flour beetle</name>
    <dbReference type="NCBI Taxonomy" id="7070"/>
    <lineage>
        <taxon>Eukaryota</taxon>
        <taxon>Metazoa</taxon>
        <taxon>Ecdysozoa</taxon>
        <taxon>Arthropoda</taxon>
        <taxon>Hexapoda</taxon>
        <taxon>Insecta</taxon>
        <taxon>Pterygota</taxon>
        <taxon>Neoptera</taxon>
        <taxon>Endopterygota</taxon>
        <taxon>Coleoptera</taxon>
        <taxon>Polyphaga</taxon>
        <taxon>Cucujiformia</taxon>
        <taxon>Tenebrionidae</taxon>
        <taxon>Tenebrionidae incertae sedis</taxon>
        <taxon>Tribolium</taxon>
    </lineage>
</organism>
<name>D2A2U7_TRICA</name>
<accession>D2A2U7</accession>
<proteinExistence type="predicted"/>
<protein>
    <submittedName>
        <fullName evidence="1">Uncharacterized protein</fullName>
    </submittedName>
</protein>
<reference evidence="1 2" key="2">
    <citation type="journal article" date="2010" name="Nucleic Acids Res.">
        <title>BeetleBase in 2010: revisions to provide comprehensive genomic information for Tribolium castaneum.</title>
        <authorList>
            <person name="Kim H.S."/>
            <person name="Murphy T."/>
            <person name="Xia J."/>
            <person name="Caragea D."/>
            <person name="Park Y."/>
            <person name="Beeman R.W."/>
            <person name="Lorenzen M.D."/>
            <person name="Butcher S."/>
            <person name="Manak J.R."/>
            <person name="Brown S.J."/>
        </authorList>
    </citation>
    <scope>GENOME REANNOTATION</scope>
    <source>
        <strain evidence="1 2">Georgia GA2</strain>
    </source>
</reference>
<dbReference type="HOGENOM" id="CLU_2267162_0_0_1"/>
<dbReference type="AlphaFoldDB" id="D2A2U7"/>
<dbReference type="PhylomeDB" id="D2A2U7"/>